<dbReference type="AlphaFoldDB" id="A0A1I7XID4"/>
<name>A0A1I7XID4_HETBA</name>
<accession>A0A1I7XID4</accession>
<organism evidence="1 2">
    <name type="scientific">Heterorhabditis bacteriophora</name>
    <name type="common">Entomopathogenic nematode worm</name>
    <dbReference type="NCBI Taxonomy" id="37862"/>
    <lineage>
        <taxon>Eukaryota</taxon>
        <taxon>Metazoa</taxon>
        <taxon>Ecdysozoa</taxon>
        <taxon>Nematoda</taxon>
        <taxon>Chromadorea</taxon>
        <taxon>Rhabditida</taxon>
        <taxon>Rhabditina</taxon>
        <taxon>Rhabditomorpha</taxon>
        <taxon>Strongyloidea</taxon>
        <taxon>Heterorhabditidae</taxon>
        <taxon>Heterorhabditis</taxon>
    </lineage>
</organism>
<protein>
    <submittedName>
        <fullName evidence="2">Ovule protein</fullName>
    </submittedName>
</protein>
<dbReference type="Proteomes" id="UP000095283">
    <property type="component" value="Unplaced"/>
</dbReference>
<evidence type="ECO:0000313" key="2">
    <source>
        <dbReference type="WBParaSite" id="Hba_17509"/>
    </source>
</evidence>
<proteinExistence type="predicted"/>
<dbReference type="WBParaSite" id="Hba_17509">
    <property type="protein sequence ID" value="Hba_17509"/>
    <property type="gene ID" value="Hba_17509"/>
</dbReference>
<evidence type="ECO:0000313" key="1">
    <source>
        <dbReference type="Proteomes" id="UP000095283"/>
    </source>
</evidence>
<sequence length="75" mass="8304">MNVPSSQEWFFKGVNIEPNATQEISSAPKPRNTSLVDCSTARLILDLVMLVLKIESSTKCDFKSPNSRTKTCNDA</sequence>
<reference evidence="2" key="1">
    <citation type="submission" date="2016-11" db="UniProtKB">
        <authorList>
            <consortium name="WormBaseParasite"/>
        </authorList>
    </citation>
    <scope>IDENTIFICATION</scope>
</reference>
<keyword evidence="1" id="KW-1185">Reference proteome</keyword>